<accession>A0A1H2RGQ8</accession>
<dbReference type="Proteomes" id="UP000199118">
    <property type="component" value="Unassembled WGS sequence"/>
</dbReference>
<name>A0A1H2RGQ8_9RHOB</name>
<keyword evidence="2" id="KW-1185">Reference proteome</keyword>
<dbReference type="InterPro" id="IPR041881">
    <property type="entry name" value="PqqD_sf"/>
</dbReference>
<gene>
    <name evidence="1" type="ORF">SAMN05444336_101350</name>
</gene>
<evidence type="ECO:0000313" key="1">
    <source>
        <dbReference type="EMBL" id="SDW18418.1"/>
    </source>
</evidence>
<dbReference type="STRING" id="356660.SAMN05444336_101350"/>
<reference evidence="1 2" key="1">
    <citation type="submission" date="2016-10" db="EMBL/GenBank/DDBJ databases">
        <authorList>
            <person name="de Groot N.N."/>
        </authorList>
    </citation>
    <scope>NUCLEOTIDE SEQUENCE [LARGE SCALE GENOMIC DNA]</scope>
    <source>
        <strain evidence="1 2">DSM 17890</strain>
    </source>
</reference>
<dbReference type="Gene3D" id="1.10.10.1150">
    <property type="entry name" value="Coenzyme PQQ synthesis protein D (PqqD)"/>
    <property type="match status" value="1"/>
</dbReference>
<dbReference type="AlphaFoldDB" id="A0A1H2RGQ8"/>
<dbReference type="InterPro" id="IPR008792">
    <property type="entry name" value="PQQD"/>
</dbReference>
<protein>
    <submittedName>
        <fullName evidence="1">Coenzyme PQQ synthesis protein D (PqqD)</fullName>
    </submittedName>
</protein>
<organism evidence="1 2">
    <name type="scientific">Albimonas donghaensis</name>
    <dbReference type="NCBI Taxonomy" id="356660"/>
    <lineage>
        <taxon>Bacteria</taxon>
        <taxon>Pseudomonadati</taxon>
        <taxon>Pseudomonadota</taxon>
        <taxon>Alphaproteobacteria</taxon>
        <taxon>Rhodobacterales</taxon>
        <taxon>Paracoccaceae</taxon>
        <taxon>Albimonas</taxon>
    </lineage>
</organism>
<sequence>MKSEDVISRRPGVMEARISEDELVLLGVGSESYVGLDAIASDVWDRLEAPMRFADLVSSLAADYDAPAERIEADLEPTLATLVEGGLVDIAPAG</sequence>
<evidence type="ECO:0000313" key="2">
    <source>
        <dbReference type="Proteomes" id="UP000199118"/>
    </source>
</evidence>
<dbReference type="RefSeq" id="WP_176954587.1">
    <property type="nucleotide sequence ID" value="NZ_FNMZ01000001.1"/>
</dbReference>
<proteinExistence type="predicted"/>
<dbReference type="Pfam" id="PF05402">
    <property type="entry name" value="PqqD"/>
    <property type="match status" value="1"/>
</dbReference>
<dbReference type="EMBL" id="FNMZ01000001">
    <property type="protein sequence ID" value="SDW18418.1"/>
    <property type="molecule type" value="Genomic_DNA"/>
</dbReference>